<dbReference type="EMBL" id="BAZW01000069">
    <property type="protein sequence ID" value="GAO31920.1"/>
    <property type="molecule type" value="Genomic_DNA"/>
</dbReference>
<dbReference type="InterPro" id="IPR005720">
    <property type="entry name" value="Dihydroorotate_DH_cat"/>
</dbReference>
<dbReference type="NCBIfam" id="NF005741">
    <property type="entry name" value="PRK07565.1"/>
    <property type="match status" value="1"/>
</dbReference>
<evidence type="ECO:0000256" key="3">
    <source>
        <dbReference type="ARBA" id="ARBA00022630"/>
    </source>
</evidence>
<dbReference type="GO" id="GO:0004152">
    <property type="term" value="F:dihydroorotate dehydrogenase activity"/>
    <property type="evidence" value="ECO:0007669"/>
    <property type="project" value="InterPro"/>
</dbReference>
<evidence type="ECO:0000256" key="5">
    <source>
        <dbReference type="ARBA" id="ARBA00022975"/>
    </source>
</evidence>
<keyword evidence="3" id="KW-0285">Flavoprotein</keyword>
<evidence type="ECO:0000256" key="1">
    <source>
        <dbReference type="ARBA" id="ARBA00001917"/>
    </source>
</evidence>
<name>A0A0E9M422_9BACT</name>
<dbReference type="RefSeq" id="WP_062128340.1">
    <property type="nucleotide sequence ID" value="NZ_BAZW01000069.1"/>
</dbReference>
<evidence type="ECO:0000256" key="2">
    <source>
        <dbReference type="ARBA" id="ARBA00004725"/>
    </source>
</evidence>
<dbReference type="OrthoDB" id="9794954at2"/>
<dbReference type="GO" id="GO:0005737">
    <property type="term" value="C:cytoplasm"/>
    <property type="evidence" value="ECO:0007669"/>
    <property type="project" value="InterPro"/>
</dbReference>
<evidence type="ECO:0000256" key="6">
    <source>
        <dbReference type="ARBA" id="ARBA00023002"/>
    </source>
</evidence>
<comment type="cofactor">
    <cofactor evidence="1">
        <name>FMN</name>
        <dbReference type="ChEBI" id="CHEBI:58210"/>
    </cofactor>
</comment>
<evidence type="ECO:0000256" key="4">
    <source>
        <dbReference type="ARBA" id="ARBA00022643"/>
    </source>
</evidence>
<dbReference type="PANTHER" id="PTHR48109">
    <property type="entry name" value="DIHYDROOROTATE DEHYDROGENASE (QUINONE), MITOCHONDRIAL-RELATED"/>
    <property type="match status" value="1"/>
</dbReference>
<dbReference type="Gene3D" id="3.20.20.70">
    <property type="entry name" value="Aldolase class I"/>
    <property type="match status" value="1"/>
</dbReference>
<keyword evidence="9" id="KW-1185">Reference proteome</keyword>
<keyword evidence="4" id="KW-0288">FMN</keyword>
<dbReference type="STRING" id="1236989.JCM15548_14333"/>
<sequence>MANLTTKYLGLELKNPLIVGSSGLTATFESIERLAKNGAAAVVLKSIFEEEILLEYKDTFKKELGFQENNLEFFDYYDYQLKDDMLEKTARLIAEVKQNLDIKVIASIHCRSTAEWFSYAAKLQDAGADALELNIFRLPSSIDEDAQAISDRYFKIVKKVMNHVTIPVSVKMSPFFTDTAHIASRLSKAGVEGLVLFNRYYNPDIDLVNNKIVSGQVYSNPTDYTWALRWIAILSGQVKADLAASSGIHTPETLIKMLVSGASAVQVVSALYKNGPDYLMDLLHGLEKWMDEKGLTTMAELKDYGREMMPANPEMFERVQFMKYFGEY</sequence>
<proteinExistence type="predicted"/>
<gene>
    <name evidence="8" type="ORF">JCM15548_14333</name>
</gene>
<dbReference type="GO" id="GO:0044205">
    <property type="term" value="P:'de novo' UMP biosynthetic process"/>
    <property type="evidence" value="ECO:0007669"/>
    <property type="project" value="UniProtKB-UniPathway"/>
</dbReference>
<keyword evidence="5" id="KW-0665">Pyrimidine biosynthesis</keyword>
<feature type="domain" description="Dihydroorotate dehydrogenase catalytic" evidence="7">
    <location>
        <begin position="4"/>
        <end position="290"/>
    </location>
</feature>
<dbReference type="SUPFAM" id="SSF51395">
    <property type="entry name" value="FMN-linked oxidoreductases"/>
    <property type="match status" value="1"/>
</dbReference>
<dbReference type="PANTHER" id="PTHR48109:SF3">
    <property type="entry name" value="SLL0744 PROTEIN"/>
    <property type="match status" value="1"/>
</dbReference>
<comment type="pathway">
    <text evidence="2">Pyrimidine metabolism; UMP biosynthesis via de novo pathway.</text>
</comment>
<dbReference type="Proteomes" id="UP000032900">
    <property type="component" value="Unassembled WGS sequence"/>
</dbReference>
<dbReference type="GO" id="GO:0006207">
    <property type="term" value="P:'de novo' pyrimidine nucleobase biosynthetic process"/>
    <property type="evidence" value="ECO:0007669"/>
    <property type="project" value="TreeGrafter"/>
</dbReference>
<dbReference type="AlphaFoldDB" id="A0A0E9M422"/>
<reference evidence="8 9" key="1">
    <citation type="journal article" date="2015" name="Microbes Environ.">
        <title>Distribution and evolution of nitrogen fixation genes in the phylum bacteroidetes.</title>
        <authorList>
            <person name="Inoue J."/>
            <person name="Oshima K."/>
            <person name="Suda W."/>
            <person name="Sakamoto M."/>
            <person name="Iino T."/>
            <person name="Noda S."/>
            <person name="Hongoh Y."/>
            <person name="Hattori M."/>
            <person name="Ohkuma M."/>
        </authorList>
    </citation>
    <scope>NUCLEOTIDE SEQUENCE [LARGE SCALE GENOMIC DNA]</scope>
    <source>
        <strain evidence="8">JCM 15548</strain>
    </source>
</reference>
<organism evidence="8 9">
    <name type="scientific">Geofilum rubicundum JCM 15548</name>
    <dbReference type="NCBI Taxonomy" id="1236989"/>
    <lineage>
        <taxon>Bacteria</taxon>
        <taxon>Pseudomonadati</taxon>
        <taxon>Bacteroidota</taxon>
        <taxon>Bacteroidia</taxon>
        <taxon>Marinilabiliales</taxon>
        <taxon>Marinilabiliaceae</taxon>
        <taxon>Geofilum</taxon>
    </lineage>
</organism>
<dbReference type="InterPro" id="IPR013785">
    <property type="entry name" value="Aldolase_TIM"/>
</dbReference>
<keyword evidence="6" id="KW-0560">Oxidoreductase</keyword>
<protein>
    <submittedName>
        <fullName evidence="8">Dihydroorotate dehydrogenase</fullName>
    </submittedName>
</protein>
<accession>A0A0E9M422</accession>
<dbReference type="Pfam" id="PF01180">
    <property type="entry name" value="DHO_dh"/>
    <property type="match status" value="1"/>
</dbReference>
<dbReference type="PIRSF" id="PIRSF000164">
    <property type="entry name" value="DHO_oxidase"/>
    <property type="match status" value="1"/>
</dbReference>
<dbReference type="InterPro" id="IPR050074">
    <property type="entry name" value="DHO_dehydrogenase"/>
</dbReference>
<dbReference type="UniPathway" id="UPA00070"/>
<comment type="caution">
    <text evidence="8">The sequence shown here is derived from an EMBL/GenBank/DDBJ whole genome shotgun (WGS) entry which is preliminary data.</text>
</comment>
<evidence type="ECO:0000259" key="7">
    <source>
        <dbReference type="Pfam" id="PF01180"/>
    </source>
</evidence>
<evidence type="ECO:0000313" key="9">
    <source>
        <dbReference type="Proteomes" id="UP000032900"/>
    </source>
</evidence>
<dbReference type="InterPro" id="IPR012135">
    <property type="entry name" value="Dihydroorotate_DH_1_2"/>
</dbReference>
<evidence type="ECO:0000313" key="8">
    <source>
        <dbReference type="EMBL" id="GAO31920.1"/>
    </source>
</evidence>